<dbReference type="Gene3D" id="3.40.50.2300">
    <property type="match status" value="1"/>
</dbReference>
<keyword evidence="1" id="KW-0472">Membrane</keyword>
<keyword evidence="3" id="KW-1185">Reference proteome</keyword>
<sequence length="258" mass="28541">MILYAMAIDASLGDNSDWRDGTQISAQMRARQMNGIASQVKIDEHGNRFGDYSLLAMDARDTSANKYKFKTIYTFLRSKGIGTSETPVLPRIYVPEVPVWDVPIDIGQEQLLAGSSLDVLAAREQSNRWLMYAGGLLLAAVLLSGLILVSVLLCRRMKPASKAIPPPLRHPTLQRTHAPLHKELSTYSTNSVGAVSYAAPMSAAGRSQGRRSSLSATGHMALERTVTQVTYCPDEFERRHSLYSRDNLEDIQSHYENA</sequence>
<accession>E4WV79</accession>
<organism evidence="2">
    <name type="scientific">Oikopleura dioica</name>
    <name type="common">Tunicate</name>
    <dbReference type="NCBI Taxonomy" id="34765"/>
    <lineage>
        <taxon>Eukaryota</taxon>
        <taxon>Metazoa</taxon>
        <taxon>Chordata</taxon>
        <taxon>Tunicata</taxon>
        <taxon>Appendicularia</taxon>
        <taxon>Copelata</taxon>
        <taxon>Oikopleuridae</taxon>
        <taxon>Oikopleura</taxon>
    </lineage>
</organism>
<proteinExistence type="predicted"/>
<protein>
    <submittedName>
        <fullName evidence="2">Uncharacterized protein</fullName>
    </submittedName>
</protein>
<dbReference type="EMBL" id="FN653017">
    <property type="protein sequence ID" value="CBY21032.1"/>
    <property type="molecule type" value="Genomic_DNA"/>
</dbReference>
<dbReference type="Proteomes" id="UP000001307">
    <property type="component" value="Unassembled WGS sequence"/>
</dbReference>
<evidence type="ECO:0000313" key="3">
    <source>
        <dbReference type="Proteomes" id="UP000001307"/>
    </source>
</evidence>
<feature type="transmembrane region" description="Helical" evidence="1">
    <location>
        <begin position="129"/>
        <end position="154"/>
    </location>
</feature>
<reference evidence="2" key="1">
    <citation type="journal article" date="2010" name="Science">
        <title>Plasticity of animal genome architecture unmasked by rapid evolution of a pelagic tunicate.</title>
        <authorList>
            <person name="Denoeud F."/>
            <person name="Henriet S."/>
            <person name="Mungpakdee S."/>
            <person name="Aury J.M."/>
            <person name="Da Silva C."/>
            <person name="Brinkmann H."/>
            <person name="Mikhaleva J."/>
            <person name="Olsen L.C."/>
            <person name="Jubin C."/>
            <person name="Canestro C."/>
            <person name="Bouquet J.M."/>
            <person name="Danks G."/>
            <person name="Poulain J."/>
            <person name="Campsteijn C."/>
            <person name="Adamski M."/>
            <person name="Cross I."/>
            <person name="Yadetie F."/>
            <person name="Muffato M."/>
            <person name="Louis A."/>
            <person name="Butcher S."/>
            <person name="Tsagkogeorga G."/>
            <person name="Konrad A."/>
            <person name="Singh S."/>
            <person name="Jensen M.F."/>
            <person name="Cong E.H."/>
            <person name="Eikeseth-Otteraa H."/>
            <person name="Noel B."/>
            <person name="Anthouard V."/>
            <person name="Porcel B.M."/>
            <person name="Kachouri-Lafond R."/>
            <person name="Nishino A."/>
            <person name="Ugolini M."/>
            <person name="Chourrout P."/>
            <person name="Nishida H."/>
            <person name="Aasland R."/>
            <person name="Huzurbazar S."/>
            <person name="Westhof E."/>
            <person name="Delsuc F."/>
            <person name="Lehrach H."/>
            <person name="Reinhardt R."/>
            <person name="Weissenbach J."/>
            <person name="Roy S.W."/>
            <person name="Artiguenave F."/>
            <person name="Postlethwait J.H."/>
            <person name="Manak J.R."/>
            <person name="Thompson E.M."/>
            <person name="Jaillon O."/>
            <person name="Du Pasquier L."/>
            <person name="Boudinot P."/>
            <person name="Liberles D.A."/>
            <person name="Volff J.N."/>
            <person name="Philippe H."/>
            <person name="Lenhard B."/>
            <person name="Roest Crollius H."/>
            <person name="Wincker P."/>
            <person name="Chourrout D."/>
        </authorList>
    </citation>
    <scope>NUCLEOTIDE SEQUENCE [LARGE SCALE GENOMIC DNA]</scope>
</reference>
<keyword evidence="1" id="KW-0812">Transmembrane</keyword>
<dbReference type="SUPFAM" id="SSF53822">
    <property type="entry name" value="Periplasmic binding protein-like I"/>
    <property type="match status" value="1"/>
</dbReference>
<dbReference type="InParanoid" id="E4WV79"/>
<evidence type="ECO:0000313" key="2">
    <source>
        <dbReference type="EMBL" id="CBY21032.1"/>
    </source>
</evidence>
<dbReference type="AlphaFoldDB" id="E4WV79"/>
<keyword evidence="1" id="KW-1133">Transmembrane helix</keyword>
<dbReference type="InterPro" id="IPR028082">
    <property type="entry name" value="Peripla_BP_I"/>
</dbReference>
<dbReference type="OrthoDB" id="10065302at2759"/>
<evidence type="ECO:0000256" key="1">
    <source>
        <dbReference type="SAM" id="Phobius"/>
    </source>
</evidence>
<gene>
    <name evidence="2" type="ORF">GSOID_T00008783001</name>
</gene>
<name>E4WV79_OIKDI</name>